<dbReference type="AlphaFoldDB" id="A0A4Q7KVR6"/>
<dbReference type="InterPro" id="IPR029787">
    <property type="entry name" value="Nucleotide_cyclase"/>
</dbReference>
<dbReference type="RefSeq" id="WP_130343753.1">
    <property type="nucleotide sequence ID" value="NZ_SGWQ01000003.1"/>
</dbReference>
<dbReference type="PANTHER" id="PTHR45138:SF9">
    <property type="entry name" value="DIGUANYLATE CYCLASE DGCM-RELATED"/>
    <property type="match status" value="1"/>
</dbReference>
<dbReference type="SUPFAM" id="SSF55073">
    <property type="entry name" value="Nucleotide cyclase"/>
    <property type="match status" value="1"/>
</dbReference>
<dbReference type="NCBIfam" id="TIGR00254">
    <property type="entry name" value="GGDEF"/>
    <property type="match status" value="1"/>
</dbReference>
<proteinExistence type="predicted"/>
<dbReference type="SMART" id="SM00267">
    <property type="entry name" value="GGDEF"/>
    <property type="match status" value="1"/>
</dbReference>
<dbReference type="GO" id="GO:0043709">
    <property type="term" value="P:cell adhesion involved in single-species biofilm formation"/>
    <property type="evidence" value="ECO:0007669"/>
    <property type="project" value="TreeGrafter"/>
</dbReference>
<accession>A0A4Q7KVR6</accession>
<dbReference type="InterPro" id="IPR036388">
    <property type="entry name" value="WH-like_DNA-bd_sf"/>
</dbReference>
<organism evidence="2 3">
    <name type="scientific">Herbihabitans rhizosphaerae</name>
    <dbReference type="NCBI Taxonomy" id="1872711"/>
    <lineage>
        <taxon>Bacteria</taxon>
        <taxon>Bacillati</taxon>
        <taxon>Actinomycetota</taxon>
        <taxon>Actinomycetes</taxon>
        <taxon>Pseudonocardiales</taxon>
        <taxon>Pseudonocardiaceae</taxon>
        <taxon>Herbihabitans</taxon>
    </lineage>
</organism>
<comment type="caution">
    <text evidence="2">The sequence shown here is derived from an EMBL/GenBank/DDBJ whole genome shotgun (WGS) entry which is preliminary data.</text>
</comment>
<evidence type="ECO:0000259" key="1">
    <source>
        <dbReference type="PROSITE" id="PS50887"/>
    </source>
</evidence>
<keyword evidence="3" id="KW-1185">Reference proteome</keyword>
<reference evidence="2 3" key="1">
    <citation type="submission" date="2019-02" db="EMBL/GenBank/DDBJ databases">
        <title>Genomic Encyclopedia of Type Strains, Phase IV (KMG-IV): sequencing the most valuable type-strain genomes for metagenomic binning, comparative biology and taxonomic classification.</title>
        <authorList>
            <person name="Goeker M."/>
        </authorList>
    </citation>
    <scope>NUCLEOTIDE SEQUENCE [LARGE SCALE GENOMIC DNA]</scope>
    <source>
        <strain evidence="2 3">DSM 101727</strain>
    </source>
</reference>
<dbReference type="CDD" id="cd01949">
    <property type="entry name" value="GGDEF"/>
    <property type="match status" value="1"/>
</dbReference>
<dbReference type="EMBL" id="SGWQ01000003">
    <property type="protein sequence ID" value="RZS40737.1"/>
    <property type="molecule type" value="Genomic_DNA"/>
</dbReference>
<gene>
    <name evidence="2" type="ORF">EV193_10349</name>
</gene>
<dbReference type="SUPFAM" id="SSF46785">
    <property type="entry name" value="Winged helix' DNA-binding domain"/>
    <property type="match status" value="1"/>
</dbReference>
<evidence type="ECO:0000313" key="3">
    <source>
        <dbReference type="Proteomes" id="UP000294257"/>
    </source>
</evidence>
<protein>
    <submittedName>
        <fullName evidence="2">Diguanylate cyclase (GGDEF)-like protein</fullName>
    </submittedName>
</protein>
<dbReference type="GO" id="GO:0052621">
    <property type="term" value="F:diguanylate cyclase activity"/>
    <property type="evidence" value="ECO:0007669"/>
    <property type="project" value="TreeGrafter"/>
</dbReference>
<evidence type="ECO:0000313" key="2">
    <source>
        <dbReference type="EMBL" id="RZS40737.1"/>
    </source>
</evidence>
<dbReference type="PANTHER" id="PTHR45138">
    <property type="entry name" value="REGULATORY COMPONENTS OF SENSORY TRANSDUCTION SYSTEM"/>
    <property type="match status" value="1"/>
</dbReference>
<name>A0A4Q7KVR6_9PSEU</name>
<dbReference type="Pfam" id="PF00990">
    <property type="entry name" value="GGDEF"/>
    <property type="match status" value="1"/>
</dbReference>
<dbReference type="GO" id="GO:1902201">
    <property type="term" value="P:negative regulation of bacterial-type flagellum-dependent cell motility"/>
    <property type="evidence" value="ECO:0007669"/>
    <property type="project" value="TreeGrafter"/>
</dbReference>
<dbReference type="InterPro" id="IPR000160">
    <property type="entry name" value="GGDEF_dom"/>
</dbReference>
<dbReference type="PROSITE" id="PS50887">
    <property type="entry name" value="GGDEF"/>
    <property type="match status" value="1"/>
</dbReference>
<dbReference type="Proteomes" id="UP000294257">
    <property type="component" value="Unassembled WGS sequence"/>
</dbReference>
<dbReference type="InterPro" id="IPR036390">
    <property type="entry name" value="WH_DNA-bd_sf"/>
</dbReference>
<dbReference type="Gene3D" id="3.30.70.270">
    <property type="match status" value="1"/>
</dbReference>
<dbReference type="Gene3D" id="1.10.10.10">
    <property type="entry name" value="Winged helix-like DNA-binding domain superfamily/Winged helix DNA-binding domain"/>
    <property type="match status" value="1"/>
</dbReference>
<sequence length="352" mass="38014">MLHAAADGAQHDGAHQHHVTCTACGQPMGYRTRDKLTGLLDRWSWDEAASDVLDKTADQPSVLLLLDLDRFKQINDVHGHLVGDDVLRAVAAVIRDVVRQVDVVGRYGGHGGDEFLLLLPATDRTRGEKVAHRILACAQAAAVSTRSVDGRPLVVEGLSASVGGAVRPPGRTDDLVQLVREADGALMHAKRTGRSRVAFAMPDNGVIHLNRRASTAVAPEPVTSTAINPGDDRYLVHARDLVKILRGAWVPEVLAALSQGPLPYTDLLNTLRWATVHDGGGDAEITDSALRQVLRDMRFDELIASDDSEYPYLGVYHLTPTAVRLADALVPAVEWAADRAESIASVQDRRSS</sequence>
<dbReference type="OrthoDB" id="23692at2"/>
<dbReference type="InterPro" id="IPR043128">
    <property type="entry name" value="Rev_trsase/Diguanyl_cyclase"/>
</dbReference>
<dbReference type="InterPro" id="IPR050469">
    <property type="entry name" value="Diguanylate_Cyclase"/>
</dbReference>
<dbReference type="GO" id="GO:0005886">
    <property type="term" value="C:plasma membrane"/>
    <property type="evidence" value="ECO:0007669"/>
    <property type="project" value="TreeGrafter"/>
</dbReference>
<feature type="domain" description="GGDEF" evidence="1">
    <location>
        <begin position="59"/>
        <end position="202"/>
    </location>
</feature>